<keyword evidence="3" id="KW-1185">Reference proteome</keyword>
<comment type="caution">
    <text evidence="2">The sequence shown here is derived from an EMBL/GenBank/DDBJ whole genome shotgun (WGS) entry which is preliminary data.</text>
</comment>
<accession>A0A3M7PXC2</accession>
<proteinExistence type="predicted"/>
<reference evidence="2 3" key="1">
    <citation type="journal article" date="2018" name="Sci. Rep.">
        <title>Genomic signatures of local adaptation to the degree of environmental predictability in rotifers.</title>
        <authorList>
            <person name="Franch-Gras L."/>
            <person name="Hahn C."/>
            <person name="Garcia-Roger E.M."/>
            <person name="Carmona M.J."/>
            <person name="Serra M."/>
            <person name="Gomez A."/>
        </authorList>
    </citation>
    <scope>NUCLEOTIDE SEQUENCE [LARGE SCALE GENOMIC DNA]</scope>
    <source>
        <strain evidence="2">HYR1</strain>
    </source>
</reference>
<sequence length="101" mass="12040">MNKIMNKNQNDTEESSDNESNQILSDYEFDKNYLKKANGLINQPIHVIENKIEFTQQNQAFFYKNDMTGMFYEEVEINYPFIEQIDDQTNAHYRSKPMSKV</sequence>
<evidence type="ECO:0000313" key="3">
    <source>
        <dbReference type="Proteomes" id="UP000276133"/>
    </source>
</evidence>
<name>A0A3M7PXC2_BRAPC</name>
<dbReference type="Proteomes" id="UP000276133">
    <property type="component" value="Unassembled WGS sequence"/>
</dbReference>
<feature type="region of interest" description="Disordered" evidence="1">
    <location>
        <begin position="1"/>
        <end position="23"/>
    </location>
</feature>
<dbReference type="EMBL" id="REGN01008383">
    <property type="protein sequence ID" value="RNA03730.1"/>
    <property type="molecule type" value="Genomic_DNA"/>
</dbReference>
<evidence type="ECO:0000256" key="1">
    <source>
        <dbReference type="SAM" id="MobiDB-lite"/>
    </source>
</evidence>
<gene>
    <name evidence="2" type="ORF">BpHYR1_035278</name>
</gene>
<organism evidence="2 3">
    <name type="scientific">Brachionus plicatilis</name>
    <name type="common">Marine rotifer</name>
    <name type="synonym">Brachionus muelleri</name>
    <dbReference type="NCBI Taxonomy" id="10195"/>
    <lineage>
        <taxon>Eukaryota</taxon>
        <taxon>Metazoa</taxon>
        <taxon>Spiralia</taxon>
        <taxon>Gnathifera</taxon>
        <taxon>Rotifera</taxon>
        <taxon>Eurotatoria</taxon>
        <taxon>Monogononta</taxon>
        <taxon>Pseudotrocha</taxon>
        <taxon>Ploima</taxon>
        <taxon>Brachionidae</taxon>
        <taxon>Brachionus</taxon>
    </lineage>
</organism>
<evidence type="ECO:0000313" key="2">
    <source>
        <dbReference type="EMBL" id="RNA03730.1"/>
    </source>
</evidence>
<protein>
    <submittedName>
        <fullName evidence="2">Uncharacterized protein</fullName>
    </submittedName>
</protein>
<dbReference type="AlphaFoldDB" id="A0A3M7PXC2"/>